<dbReference type="AlphaFoldDB" id="A0A317C3B7"/>
<evidence type="ECO:0000259" key="9">
    <source>
        <dbReference type="PROSITE" id="PS50110"/>
    </source>
</evidence>
<dbReference type="OrthoDB" id="9802426at2"/>
<dbReference type="FunFam" id="3.40.50.2300:FF:000018">
    <property type="entry name" value="DNA-binding transcriptional regulator NtrC"/>
    <property type="match status" value="1"/>
</dbReference>
<dbReference type="PROSITE" id="PS50043">
    <property type="entry name" value="HTH_LUXR_2"/>
    <property type="match status" value="1"/>
</dbReference>
<dbReference type="SMART" id="SM00448">
    <property type="entry name" value="REC"/>
    <property type="match status" value="1"/>
</dbReference>
<keyword evidence="7" id="KW-0175">Coiled coil</keyword>
<sequence>MTNEQLLTVFIVDDDDDIRSSLSRALSKRGYTVEAFSSARHFLKEYDHNKLGCIILDYGMPDMNGLELQRYMKEHSMILPVIFITGHGGIPESVQAIKQGAVDFLEKPFRQTTLVNCIDTAFSTVLETQQSAQGNKQLEAKLERLTNREKEVAEFIVLHPSSTSSKEVGRHLGISPRTVDHHRARVLEKMNMTSVTELVDQCVKAGLFSSD</sequence>
<evidence type="ECO:0000256" key="5">
    <source>
        <dbReference type="ARBA" id="ARBA00023163"/>
    </source>
</evidence>
<keyword evidence="3" id="KW-0805">Transcription regulation</keyword>
<feature type="domain" description="Response regulatory" evidence="9">
    <location>
        <begin position="8"/>
        <end position="122"/>
    </location>
</feature>
<feature type="coiled-coil region" evidence="7">
    <location>
        <begin position="128"/>
        <end position="155"/>
    </location>
</feature>
<dbReference type="InterPro" id="IPR001789">
    <property type="entry name" value="Sig_transdc_resp-reg_receiver"/>
</dbReference>
<dbReference type="GO" id="GO:0006355">
    <property type="term" value="P:regulation of DNA-templated transcription"/>
    <property type="evidence" value="ECO:0007669"/>
    <property type="project" value="InterPro"/>
</dbReference>
<proteinExistence type="predicted"/>
<reference evidence="10 11" key="1">
    <citation type="submission" date="2018-05" db="EMBL/GenBank/DDBJ databases">
        <title>Leucothrix arctica sp. nov., isolated from Arctic seawater.</title>
        <authorList>
            <person name="Choi A."/>
            <person name="Baek K."/>
        </authorList>
    </citation>
    <scope>NUCLEOTIDE SEQUENCE [LARGE SCALE GENOMIC DNA]</scope>
    <source>
        <strain evidence="10 11">IMCC9719</strain>
    </source>
</reference>
<feature type="domain" description="HTH luxR-type" evidence="8">
    <location>
        <begin position="138"/>
        <end position="206"/>
    </location>
</feature>
<dbReference type="InterPro" id="IPR016032">
    <property type="entry name" value="Sig_transdc_resp-reg_C-effctor"/>
</dbReference>
<feature type="modified residue" description="4-aspartylphosphate" evidence="6">
    <location>
        <position position="57"/>
    </location>
</feature>
<dbReference type="Proteomes" id="UP000245506">
    <property type="component" value="Unassembled WGS sequence"/>
</dbReference>
<accession>A0A317C3B7</accession>
<comment type="caution">
    <text evidence="10">The sequence shown here is derived from an EMBL/GenBank/DDBJ whole genome shotgun (WGS) entry which is preliminary data.</text>
</comment>
<evidence type="ECO:0000256" key="3">
    <source>
        <dbReference type="ARBA" id="ARBA00023015"/>
    </source>
</evidence>
<dbReference type="Pfam" id="PF00072">
    <property type="entry name" value="Response_reg"/>
    <property type="match status" value="1"/>
</dbReference>
<protein>
    <submittedName>
        <fullName evidence="10">DNA-binding response regulator</fullName>
    </submittedName>
</protein>
<dbReference type="PANTHER" id="PTHR44688">
    <property type="entry name" value="DNA-BINDING TRANSCRIPTIONAL ACTIVATOR DEVR_DOSR"/>
    <property type="match status" value="1"/>
</dbReference>
<gene>
    <name evidence="10" type="ORF">DKT75_21150</name>
</gene>
<dbReference type="SUPFAM" id="SSF52172">
    <property type="entry name" value="CheY-like"/>
    <property type="match status" value="1"/>
</dbReference>
<dbReference type="InterPro" id="IPR036388">
    <property type="entry name" value="WH-like_DNA-bd_sf"/>
</dbReference>
<organism evidence="10 11">
    <name type="scientific">Leucothrix arctica</name>
    <dbReference type="NCBI Taxonomy" id="1481894"/>
    <lineage>
        <taxon>Bacteria</taxon>
        <taxon>Pseudomonadati</taxon>
        <taxon>Pseudomonadota</taxon>
        <taxon>Gammaproteobacteria</taxon>
        <taxon>Thiotrichales</taxon>
        <taxon>Thiotrichaceae</taxon>
        <taxon>Leucothrix</taxon>
    </lineage>
</organism>
<evidence type="ECO:0000313" key="10">
    <source>
        <dbReference type="EMBL" id="PWQ93196.1"/>
    </source>
</evidence>
<evidence type="ECO:0000256" key="4">
    <source>
        <dbReference type="ARBA" id="ARBA00023125"/>
    </source>
</evidence>
<evidence type="ECO:0000259" key="8">
    <source>
        <dbReference type="PROSITE" id="PS50043"/>
    </source>
</evidence>
<evidence type="ECO:0000256" key="2">
    <source>
        <dbReference type="ARBA" id="ARBA00023012"/>
    </source>
</evidence>
<dbReference type="PANTHER" id="PTHR44688:SF16">
    <property type="entry name" value="DNA-BINDING TRANSCRIPTIONAL ACTIVATOR DEVR_DOSR"/>
    <property type="match status" value="1"/>
</dbReference>
<dbReference type="RefSeq" id="WP_109826820.1">
    <property type="nucleotide sequence ID" value="NZ_QGKL01000043.1"/>
</dbReference>
<keyword evidence="2" id="KW-0902">Two-component regulatory system</keyword>
<dbReference type="InterPro" id="IPR011006">
    <property type="entry name" value="CheY-like_superfamily"/>
</dbReference>
<keyword evidence="1 6" id="KW-0597">Phosphoprotein</keyword>
<keyword evidence="5" id="KW-0804">Transcription</keyword>
<evidence type="ECO:0000313" key="11">
    <source>
        <dbReference type="Proteomes" id="UP000245506"/>
    </source>
</evidence>
<dbReference type="Gene3D" id="3.40.50.2300">
    <property type="match status" value="1"/>
</dbReference>
<dbReference type="PROSITE" id="PS50110">
    <property type="entry name" value="RESPONSE_REGULATORY"/>
    <property type="match status" value="1"/>
</dbReference>
<keyword evidence="4 10" id="KW-0238">DNA-binding</keyword>
<dbReference type="SMART" id="SM00421">
    <property type="entry name" value="HTH_LUXR"/>
    <property type="match status" value="1"/>
</dbReference>
<keyword evidence="11" id="KW-1185">Reference proteome</keyword>
<dbReference type="GO" id="GO:0000160">
    <property type="term" value="P:phosphorelay signal transduction system"/>
    <property type="evidence" value="ECO:0007669"/>
    <property type="project" value="UniProtKB-KW"/>
</dbReference>
<evidence type="ECO:0000256" key="7">
    <source>
        <dbReference type="SAM" id="Coils"/>
    </source>
</evidence>
<evidence type="ECO:0000256" key="1">
    <source>
        <dbReference type="ARBA" id="ARBA00022553"/>
    </source>
</evidence>
<evidence type="ECO:0000256" key="6">
    <source>
        <dbReference type="PROSITE-ProRule" id="PRU00169"/>
    </source>
</evidence>
<dbReference type="InterPro" id="IPR000792">
    <property type="entry name" value="Tscrpt_reg_LuxR_C"/>
</dbReference>
<dbReference type="EMBL" id="QGKL01000043">
    <property type="protein sequence ID" value="PWQ93196.1"/>
    <property type="molecule type" value="Genomic_DNA"/>
</dbReference>
<dbReference type="Pfam" id="PF00196">
    <property type="entry name" value="GerE"/>
    <property type="match status" value="1"/>
</dbReference>
<name>A0A317C3B7_9GAMM</name>
<dbReference type="Gene3D" id="1.10.10.10">
    <property type="entry name" value="Winged helix-like DNA-binding domain superfamily/Winged helix DNA-binding domain"/>
    <property type="match status" value="1"/>
</dbReference>
<dbReference type="GO" id="GO:0003677">
    <property type="term" value="F:DNA binding"/>
    <property type="evidence" value="ECO:0007669"/>
    <property type="project" value="UniProtKB-KW"/>
</dbReference>
<dbReference type="SUPFAM" id="SSF46894">
    <property type="entry name" value="C-terminal effector domain of the bipartite response regulators"/>
    <property type="match status" value="1"/>
</dbReference>